<keyword evidence="9" id="KW-0808">Transferase</keyword>
<evidence type="ECO:0000256" key="6">
    <source>
        <dbReference type="ARBA" id="ARBA00022490"/>
    </source>
</evidence>
<dbReference type="GO" id="GO:0004760">
    <property type="term" value="F:L-serine-pyruvate transaminase activity"/>
    <property type="evidence" value="ECO:0007669"/>
    <property type="project" value="TreeGrafter"/>
</dbReference>
<evidence type="ECO:0000256" key="4">
    <source>
        <dbReference type="ARBA" id="ARBA00006904"/>
    </source>
</evidence>
<dbReference type="GO" id="GO:0004648">
    <property type="term" value="F:O-phospho-L-serine:2-oxoglutarate aminotransferase activity"/>
    <property type="evidence" value="ECO:0007669"/>
    <property type="project" value="UniProtKB-EC"/>
</dbReference>
<dbReference type="Gene3D" id="3.40.640.10">
    <property type="entry name" value="Type I PLP-dependent aspartate aminotransferase-like (Major domain)"/>
    <property type="match status" value="1"/>
</dbReference>
<comment type="function">
    <text evidence="2">Catalyzes the reversible conversion of 3-phosphohydroxypyruvate to phosphoserine and of 3-hydroxy-2-oxo-4-phosphonooxybutanoate to phosphohydroxythreonine.</text>
</comment>
<dbReference type="InterPro" id="IPR015421">
    <property type="entry name" value="PyrdxlP-dep_Trfase_major"/>
</dbReference>
<keyword evidence="11" id="KW-0718">Serine biosynthesis</keyword>
<evidence type="ECO:0000256" key="9">
    <source>
        <dbReference type="ARBA" id="ARBA00022679"/>
    </source>
</evidence>
<dbReference type="GO" id="GO:0008453">
    <property type="term" value="F:alanine-glyoxylate transaminase activity"/>
    <property type="evidence" value="ECO:0007669"/>
    <property type="project" value="TreeGrafter"/>
</dbReference>
<evidence type="ECO:0000256" key="13">
    <source>
        <dbReference type="ARBA" id="ARBA00047630"/>
    </source>
</evidence>
<dbReference type="InterPro" id="IPR000192">
    <property type="entry name" value="Aminotrans_V_dom"/>
</dbReference>
<dbReference type="SUPFAM" id="SSF53383">
    <property type="entry name" value="PLP-dependent transferases"/>
    <property type="match status" value="1"/>
</dbReference>
<evidence type="ECO:0000256" key="2">
    <source>
        <dbReference type="ARBA" id="ARBA00003483"/>
    </source>
</evidence>
<dbReference type="AlphaFoldDB" id="A0AB38XQP2"/>
<comment type="catalytic activity">
    <reaction evidence="13">
        <text>4-(phosphooxy)-L-threonine + 2-oxoglutarate = (R)-3-hydroxy-2-oxo-4-phosphooxybutanoate + L-glutamate</text>
        <dbReference type="Rhea" id="RHEA:16573"/>
        <dbReference type="ChEBI" id="CHEBI:16810"/>
        <dbReference type="ChEBI" id="CHEBI:29985"/>
        <dbReference type="ChEBI" id="CHEBI:58452"/>
        <dbReference type="ChEBI" id="CHEBI:58538"/>
        <dbReference type="EC" id="2.6.1.52"/>
    </reaction>
</comment>
<proteinExistence type="inferred from homology"/>
<dbReference type="Pfam" id="PF00266">
    <property type="entry name" value="Aminotran_5"/>
    <property type="match status" value="1"/>
</dbReference>
<evidence type="ECO:0000256" key="8">
    <source>
        <dbReference type="ARBA" id="ARBA00022605"/>
    </source>
</evidence>
<dbReference type="Proteomes" id="UP001211044">
    <property type="component" value="Chromosome"/>
</dbReference>
<comment type="similarity">
    <text evidence="4">Belongs to the class-V pyridoxal-phosphate-dependent aminotransferase family. SerC subfamily.</text>
</comment>
<evidence type="ECO:0000259" key="15">
    <source>
        <dbReference type="Pfam" id="PF00266"/>
    </source>
</evidence>
<evidence type="ECO:0000256" key="11">
    <source>
        <dbReference type="ARBA" id="ARBA00023299"/>
    </source>
</evidence>
<dbReference type="GO" id="GO:0019265">
    <property type="term" value="P:glycine biosynthetic process, by transamination of glyoxylate"/>
    <property type="evidence" value="ECO:0007669"/>
    <property type="project" value="TreeGrafter"/>
</dbReference>
<comment type="pathway">
    <text evidence="3">Amino-acid biosynthesis; L-serine biosynthesis; L-serine from 3-phospho-D-glycerate: step 2/3.</text>
</comment>
<keyword evidence="7 16" id="KW-0032">Aminotransferase</keyword>
<organism evidence="16 17">
    <name type="scientific">Winkia neuii subsp. anitrata</name>
    <dbReference type="NCBI Taxonomy" id="29318"/>
    <lineage>
        <taxon>Bacteria</taxon>
        <taxon>Bacillati</taxon>
        <taxon>Actinomycetota</taxon>
        <taxon>Actinomycetes</taxon>
        <taxon>Actinomycetales</taxon>
        <taxon>Actinomycetaceae</taxon>
        <taxon>Winkia</taxon>
    </lineage>
</organism>
<evidence type="ECO:0000256" key="7">
    <source>
        <dbReference type="ARBA" id="ARBA00022576"/>
    </source>
</evidence>
<dbReference type="RefSeq" id="WP_004806413.1">
    <property type="nucleotide sequence ID" value="NZ_CP116394.1"/>
</dbReference>
<dbReference type="PANTHER" id="PTHR21152">
    <property type="entry name" value="AMINOTRANSFERASE CLASS V"/>
    <property type="match status" value="1"/>
</dbReference>
<protein>
    <recommendedName>
        <fullName evidence="5">phosphoserine transaminase</fullName>
        <ecNumber evidence="5">2.6.1.52</ecNumber>
    </recommendedName>
    <alternativeName>
        <fullName evidence="12">Phosphohydroxythreonine aminotransferase</fullName>
    </alternativeName>
</protein>
<evidence type="ECO:0000256" key="3">
    <source>
        <dbReference type="ARBA" id="ARBA00005099"/>
    </source>
</evidence>
<feature type="domain" description="Aminotransferase class V" evidence="15">
    <location>
        <begin position="126"/>
        <end position="325"/>
    </location>
</feature>
<dbReference type="GO" id="GO:0006564">
    <property type="term" value="P:L-serine biosynthetic process"/>
    <property type="evidence" value="ECO:0007669"/>
    <property type="project" value="UniProtKB-KW"/>
</dbReference>
<dbReference type="InterPro" id="IPR022278">
    <property type="entry name" value="Pser_aminoTfrase"/>
</dbReference>
<evidence type="ECO:0000256" key="12">
    <source>
        <dbReference type="ARBA" id="ARBA00031421"/>
    </source>
</evidence>
<evidence type="ECO:0000256" key="5">
    <source>
        <dbReference type="ARBA" id="ARBA00013030"/>
    </source>
</evidence>
<dbReference type="InterPro" id="IPR015422">
    <property type="entry name" value="PyrdxlP-dep_Trfase_small"/>
</dbReference>
<comment type="catalytic activity">
    <reaction evidence="14">
        <text>O-phospho-L-serine + 2-oxoglutarate = 3-phosphooxypyruvate + L-glutamate</text>
        <dbReference type="Rhea" id="RHEA:14329"/>
        <dbReference type="ChEBI" id="CHEBI:16810"/>
        <dbReference type="ChEBI" id="CHEBI:18110"/>
        <dbReference type="ChEBI" id="CHEBI:29985"/>
        <dbReference type="ChEBI" id="CHEBI:57524"/>
        <dbReference type="EC" id="2.6.1.52"/>
    </reaction>
</comment>
<dbReference type="EMBL" id="CP116394">
    <property type="protein sequence ID" value="WCE46494.1"/>
    <property type="molecule type" value="Genomic_DNA"/>
</dbReference>
<sequence length="366" mass="39059">MEELQLPKSLLPSDGRFGCGPTKIPPSHLQQVAASPLMGTSHRQQPVRALVGSIQERFRDYFGLPKEYAVVLGNGGASTFWAVATTSLVRRRSAHAVFGAFGQKFAAHTAAAPHLRDPVIYKAAPGSLAMVRPNAEVDAYAWVHHETSTGVVSPLQVPTAGGLRLVDATSIAGALPLSTLPDAYYFSPQKVFASDGGLWFAFLSPAAVERAHELASDQRRWMPDVLNLALAVEKSAAQQTVNTPALATLILLSEELDALIDAGGPQKVAAACARKAQLIYEWAESSDFATPFVKVPALRSPVVATIDIEGLDAKAISSVCRRAGIVDIDSYRALGRNQLRIGTYPAVSEADVCALLECLDWIGAHL</sequence>
<evidence type="ECO:0000313" key="16">
    <source>
        <dbReference type="EMBL" id="WCE46494.1"/>
    </source>
</evidence>
<comment type="cofactor">
    <cofactor evidence="1">
        <name>pyridoxal 5'-phosphate</name>
        <dbReference type="ChEBI" id="CHEBI:597326"/>
    </cofactor>
</comment>
<dbReference type="KEGG" id="wne:PIG85_02270"/>
<keyword evidence="8" id="KW-0028">Amino-acid biosynthesis</keyword>
<gene>
    <name evidence="16" type="ORF">PIG85_02270</name>
</gene>
<evidence type="ECO:0000313" key="17">
    <source>
        <dbReference type="Proteomes" id="UP001211044"/>
    </source>
</evidence>
<name>A0AB38XQP2_9ACTO</name>
<dbReference type="PIRSF" id="PIRSF000525">
    <property type="entry name" value="SerC"/>
    <property type="match status" value="1"/>
</dbReference>
<accession>A0AB38XQP2</accession>
<dbReference type="PANTHER" id="PTHR21152:SF40">
    <property type="entry name" value="ALANINE--GLYOXYLATE AMINOTRANSFERASE"/>
    <property type="match status" value="1"/>
</dbReference>
<reference evidence="16" key="1">
    <citation type="submission" date="2023-01" db="EMBL/GenBank/DDBJ databases">
        <title>Comparative Genomic Analysis of the Clinically-Derived Winkia Strain NY0527 Provides Evidence into the Taxonomic Reassignment of Winkia neuii and Characterizes Their Virulence Traits.</title>
        <authorList>
            <person name="Cai X."/>
            <person name="Peng Y."/>
            <person name="Li M."/>
            <person name="Qiu Y."/>
            <person name="Wang Y."/>
            <person name="Xu L."/>
            <person name="Hou Q."/>
        </authorList>
    </citation>
    <scope>NUCLEOTIDE SEQUENCE</scope>
    <source>
        <strain evidence="16">NY0527</strain>
    </source>
</reference>
<evidence type="ECO:0000256" key="1">
    <source>
        <dbReference type="ARBA" id="ARBA00001933"/>
    </source>
</evidence>
<dbReference type="Gene3D" id="3.90.1150.10">
    <property type="entry name" value="Aspartate Aminotransferase, domain 1"/>
    <property type="match status" value="1"/>
</dbReference>
<keyword evidence="10" id="KW-0663">Pyridoxal phosphate</keyword>
<evidence type="ECO:0000256" key="10">
    <source>
        <dbReference type="ARBA" id="ARBA00022898"/>
    </source>
</evidence>
<evidence type="ECO:0000256" key="14">
    <source>
        <dbReference type="ARBA" id="ARBA00049007"/>
    </source>
</evidence>
<dbReference type="InterPro" id="IPR015424">
    <property type="entry name" value="PyrdxlP-dep_Trfase"/>
</dbReference>
<keyword evidence="6" id="KW-0963">Cytoplasm</keyword>
<dbReference type="EC" id="2.6.1.52" evidence="5"/>